<dbReference type="InterPro" id="IPR020846">
    <property type="entry name" value="MFS_dom"/>
</dbReference>
<dbReference type="PROSITE" id="PS50850">
    <property type="entry name" value="MFS"/>
    <property type="match status" value="1"/>
</dbReference>
<comment type="caution">
    <text evidence="9">The sequence shown here is derived from an EMBL/GenBank/DDBJ whole genome shotgun (WGS) entry which is preliminary data.</text>
</comment>
<evidence type="ECO:0000256" key="3">
    <source>
        <dbReference type="ARBA" id="ARBA00022475"/>
    </source>
</evidence>
<feature type="transmembrane region" description="Helical" evidence="7">
    <location>
        <begin position="12"/>
        <end position="34"/>
    </location>
</feature>
<evidence type="ECO:0000313" key="9">
    <source>
        <dbReference type="EMBL" id="KXI30090.1"/>
    </source>
</evidence>
<evidence type="ECO:0000256" key="2">
    <source>
        <dbReference type="ARBA" id="ARBA00022448"/>
    </source>
</evidence>
<dbReference type="GO" id="GO:0022857">
    <property type="term" value="F:transmembrane transporter activity"/>
    <property type="evidence" value="ECO:0007669"/>
    <property type="project" value="InterPro"/>
</dbReference>
<feature type="transmembrane region" description="Helical" evidence="7">
    <location>
        <begin position="131"/>
        <end position="153"/>
    </location>
</feature>
<keyword evidence="3" id="KW-1003">Cell membrane</keyword>
<feature type="transmembrane region" description="Helical" evidence="7">
    <location>
        <begin position="40"/>
        <end position="63"/>
    </location>
</feature>
<keyword evidence="2" id="KW-0813">Transport</keyword>
<evidence type="ECO:0000256" key="4">
    <source>
        <dbReference type="ARBA" id="ARBA00022692"/>
    </source>
</evidence>
<comment type="subcellular location">
    <subcellularLocation>
        <location evidence="1">Cell membrane</location>
        <topology evidence="1">Multi-pass membrane protein</topology>
    </subcellularLocation>
</comment>
<protein>
    <submittedName>
        <fullName evidence="9">MFS transporter</fullName>
    </submittedName>
</protein>
<evidence type="ECO:0000259" key="8">
    <source>
        <dbReference type="PROSITE" id="PS50850"/>
    </source>
</evidence>
<feature type="transmembrane region" description="Helical" evidence="7">
    <location>
        <begin position="245"/>
        <end position="266"/>
    </location>
</feature>
<dbReference type="OrthoDB" id="9764259at2"/>
<keyword evidence="5 7" id="KW-1133">Transmembrane helix</keyword>
<dbReference type="EMBL" id="LSNE01000003">
    <property type="protein sequence ID" value="KXI30090.1"/>
    <property type="molecule type" value="Genomic_DNA"/>
</dbReference>
<dbReference type="Proteomes" id="UP000070299">
    <property type="component" value="Unassembled WGS sequence"/>
</dbReference>
<sequence length="447" mass="48663">MNSLELRAAFSLAFIYVLRMLGLFMIMPVMAIAAHKYPDYSVFLVGLAIGGYGLTQACLQIPMGVLSDKIGRKPVIIIGLLLFSAGSLVAAYADSLVWVVVGRFLQGAGAIAGAIMALAGDLSRDNQRPKVMAIIGVAIGFSFYIALLMGPVIANGYGLRGIFLATGLLALLCILLVLFVVPNAHNIAPKGDTLPVISDLKTLLRHPQLLRLNLSVLFLHMLITLLFVHIPRFFVSLGWPLAEHWQLYLIVLLSSVMGLALIMTTGRKLSQSVLMFVCVLGLATVFAALAIDSCSMLLIMLLVSVFFTCFNYLEANFPAMVSSIAPAGKKGSAMGIYASFQFFGAFLGGVLSSAISQYWGSEWVFGLAALICLVWSYLIKGLHSTERLKRYTLKVDSQGADHLAQQLAEFDGVEDLTVIHSEQVIYIKVDSRKFDIQRARKSLNLEE</sequence>
<feature type="transmembrane region" description="Helical" evidence="7">
    <location>
        <begin position="334"/>
        <end position="355"/>
    </location>
</feature>
<evidence type="ECO:0000256" key="5">
    <source>
        <dbReference type="ARBA" id="ARBA00022989"/>
    </source>
</evidence>
<feature type="transmembrane region" description="Helical" evidence="7">
    <location>
        <begin position="361"/>
        <end position="379"/>
    </location>
</feature>
<keyword evidence="6 7" id="KW-0472">Membrane</keyword>
<dbReference type="Gene3D" id="1.20.1250.20">
    <property type="entry name" value="MFS general substrate transporter like domains"/>
    <property type="match status" value="1"/>
</dbReference>
<evidence type="ECO:0000256" key="1">
    <source>
        <dbReference type="ARBA" id="ARBA00004651"/>
    </source>
</evidence>
<dbReference type="PANTHER" id="PTHR23517">
    <property type="entry name" value="RESISTANCE PROTEIN MDTM, PUTATIVE-RELATED-RELATED"/>
    <property type="match status" value="1"/>
</dbReference>
<dbReference type="PROSITE" id="PS00216">
    <property type="entry name" value="SUGAR_TRANSPORT_1"/>
    <property type="match status" value="1"/>
</dbReference>
<proteinExistence type="predicted"/>
<name>A0A136A4P2_9ALTE</name>
<dbReference type="AlphaFoldDB" id="A0A136A4P2"/>
<feature type="transmembrane region" description="Helical" evidence="7">
    <location>
        <begin position="297"/>
        <end position="313"/>
    </location>
</feature>
<evidence type="ECO:0000256" key="7">
    <source>
        <dbReference type="SAM" id="Phobius"/>
    </source>
</evidence>
<dbReference type="InterPro" id="IPR005829">
    <property type="entry name" value="Sugar_transporter_CS"/>
</dbReference>
<feature type="transmembrane region" description="Helical" evidence="7">
    <location>
        <begin position="159"/>
        <end position="181"/>
    </location>
</feature>
<feature type="transmembrane region" description="Helical" evidence="7">
    <location>
        <begin position="99"/>
        <end position="119"/>
    </location>
</feature>
<dbReference type="InterPro" id="IPR011701">
    <property type="entry name" value="MFS"/>
</dbReference>
<dbReference type="RefSeq" id="WP_068373867.1">
    <property type="nucleotide sequence ID" value="NZ_LSNE01000003.1"/>
</dbReference>
<accession>A0A136A4P2</accession>
<dbReference type="InterPro" id="IPR050171">
    <property type="entry name" value="MFS_Transporters"/>
</dbReference>
<dbReference type="InterPro" id="IPR036259">
    <property type="entry name" value="MFS_trans_sf"/>
</dbReference>
<dbReference type="Gene3D" id="3.30.70.100">
    <property type="match status" value="1"/>
</dbReference>
<feature type="transmembrane region" description="Helical" evidence="7">
    <location>
        <begin position="75"/>
        <end position="93"/>
    </location>
</feature>
<feature type="transmembrane region" description="Helical" evidence="7">
    <location>
        <begin position="273"/>
        <end position="291"/>
    </location>
</feature>
<dbReference type="PANTHER" id="PTHR23517:SF2">
    <property type="entry name" value="MULTIDRUG RESISTANCE PROTEIN MDTH"/>
    <property type="match status" value="1"/>
</dbReference>
<evidence type="ECO:0000313" key="10">
    <source>
        <dbReference type="Proteomes" id="UP000070299"/>
    </source>
</evidence>
<dbReference type="GO" id="GO:0005886">
    <property type="term" value="C:plasma membrane"/>
    <property type="evidence" value="ECO:0007669"/>
    <property type="project" value="UniProtKB-SubCell"/>
</dbReference>
<dbReference type="Pfam" id="PF07690">
    <property type="entry name" value="MFS_1"/>
    <property type="match status" value="1"/>
</dbReference>
<evidence type="ECO:0000256" key="6">
    <source>
        <dbReference type="ARBA" id="ARBA00023136"/>
    </source>
</evidence>
<organism evidence="9 10">
    <name type="scientific">Paraglaciecola hydrolytica</name>
    <dbReference type="NCBI Taxonomy" id="1799789"/>
    <lineage>
        <taxon>Bacteria</taxon>
        <taxon>Pseudomonadati</taxon>
        <taxon>Pseudomonadota</taxon>
        <taxon>Gammaproteobacteria</taxon>
        <taxon>Alteromonadales</taxon>
        <taxon>Alteromonadaceae</taxon>
        <taxon>Paraglaciecola</taxon>
    </lineage>
</organism>
<dbReference type="CDD" id="cd17472">
    <property type="entry name" value="MFS_YajR_like"/>
    <property type="match status" value="1"/>
</dbReference>
<reference evidence="10" key="1">
    <citation type="submission" date="2016-02" db="EMBL/GenBank/DDBJ databases">
        <authorList>
            <person name="Schultz-Johansen M."/>
            <person name="Glaring M.A."/>
            <person name="Bech P.K."/>
            <person name="Stougaard P."/>
        </authorList>
    </citation>
    <scope>NUCLEOTIDE SEQUENCE [LARGE SCALE GENOMIC DNA]</scope>
    <source>
        <strain evidence="10">S66</strain>
    </source>
</reference>
<keyword evidence="10" id="KW-1185">Reference proteome</keyword>
<dbReference type="SUPFAM" id="SSF103473">
    <property type="entry name" value="MFS general substrate transporter"/>
    <property type="match status" value="1"/>
</dbReference>
<feature type="transmembrane region" description="Helical" evidence="7">
    <location>
        <begin position="209"/>
        <end position="230"/>
    </location>
</feature>
<gene>
    <name evidence="9" type="ORF">AX660_08815</name>
</gene>
<feature type="domain" description="Major facilitator superfamily (MFS) profile" evidence="8">
    <location>
        <begin position="8"/>
        <end position="387"/>
    </location>
</feature>
<keyword evidence="4 7" id="KW-0812">Transmembrane</keyword>
<dbReference type="STRING" id="1799789.AX660_08815"/>